<feature type="domain" description="Fibronectin type-III" evidence="8">
    <location>
        <begin position="484"/>
        <end position="581"/>
    </location>
</feature>
<evidence type="ECO:0000256" key="1">
    <source>
        <dbReference type="ARBA" id="ARBA00006692"/>
    </source>
</evidence>
<dbReference type="SUPFAM" id="SSF49265">
    <property type="entry name" value="Fibronectin type III"/>
    <property type="match status" value="21"/>
</dbReference>
<feature type="domain" description="Fibronectin type-III" evidence="8">
    <location>
        <begin position="3376"/>
        <end position="3475"/>
    </location>
</feature>
<dbReference type="GO" id="GO:0030017">
    <property type="term" value="C:sarcomere"/>
    <property type="evidence" value="ECO:0007669"/>
    <property type="project" value="UniProtKB-ARBA"/>
</dbReference>
<dbReference type="InterPro" id="IPR011009">
    <property type="entry name" value="Kinase-like_dom_sf"/>
</dbReference>
<evidence type="ECO:0000313" key="10">
    <source>
        <dbReference type="Proteomes" id="UP000290809"/>
    </source>
</evidence>
<dbReference type="InterPro" id="IPR003598">
    <property type="entry name" value="Ig_sub2"/>
</dbReference>
<feature type="domain" description="Fibronectin type-III" evidence="8">
    <location>
        <begin position="1754"/>
        <end position="1852"/>
    </location>
</feature>
<dbReference type="InterPro" id="IPR013098">
    <property type="entry name" value="Ig_I-set"/>
</dbReference>
<dbReference type="FunFam" id="2.60.40.10:FF:000032">
    <property type="entry name" value="palladin isoform X1"/>
    <property type="match status" value="3"/>
</dbReference>
<feature type="domain" description="Fibronectin type-III" evidence="8">
    <location>
        <begin position="2048"/>
        <end position="2148"/>
    </location>
</feature>
<feature type="domain" description="Fibronectin type-III" evidence="8">
    <location>
        <begin position="2648"/>
        <end position="2752"/>
    </location>
</feature>
<evidence type="ECO:0000313" key="9">
    <source>
        <dbReference type="EMBL" id="RTG89922.1"/>
    </source>
</evidence>
<feature type="domain" description="Fibronectin type-III" evidence="8">
    <location>
        <begin position="5891"/>
        <end position="5992"/>
    </location>
</feature>
<keyword evidence="4" id="KW-0393">Immunoglobulin domain</keyword>
<gene>
    <name evidence="9" type="ORF">DC041_0011700</name>
</gene>
<comment type="caution">
    <text evidence="9">The sequence shown here is derived from an EMBL/GenBank/DDBJ whole genome shotgun (WGS) entry which is preliminary data.</text>
</comment>
<dbReference type="InterPro" id="IPR003599">
    <property type="entry name" value="Ig_sub"/>
</dbReference>
<feature type="domain" description="Fibronectin type-III" evidence="8">
    <location>
        <begin position="3172"/>
        <end position="3273"/>
    </location>
</feature>
<feature type="region of interest" description="Disordered" evidence="5">
    <location>
        <begin position="1509"/>
        <end position="1536"/>
    </location>
</feature>
<feature type="compositionally biased region" description="Low complexity" evidence="5">
    <location>
        <begin position="4151"/>
        <end position="4164"/>
    </location>
</feature>
<organism evidence="9 10">
    <name type="scientific">Schistosoma bovis</name>
    <name type="common">Blood fluke</name>
    <dbReference type="NCBI Taxonomy" id="6184"/>
    <lineage>
        <taxon>Eukaryota</taxon>
        <taxon>Metazoa</taxon>
        <taxon>Spiralia</taxon>
        <taxon>Lophotrochozoa</taxon>
        <taxon>Platyhelminthes</taxon>
        <taxon>Trematoda</taxon>
        <taxon>Digenea</taxon>
        <taxon>Strigeidida</taxon>
        <taxon>Schistosomatoidea</taxon>
        <taxon>Schistosomatidae</taxon>
        <taxon>Schistosoma</taxon>
    </lineage>
</organism>
<feature type="domain" description="Fibronectin type-III" evidence="8">
    <location>
        <begin position="3604"/>
        <end position="3714"/>
    </location>
</feature>
<protein>
    <submittedName>
        <fullName evidence="9">Titin</fullName>
    </submittedName>
</protein>
<dbReference type="Gene3D" id="2.60.40.10">
    <property type="entry name" value="Immunoglobulins"/>
    <property type="match status" value="53"/>
</dbReference>
<accession>A0A430QQF6</accession>
<feature type="domain" description="Fibronectin type-III" evidence="8">
    <location>
        <begin position="1370"/>
        <end position="1485"/>
    </location>
</feature>
<feature type="domain" description="Ig-like" evidence="7">
    <location>
        <begin position="2438"/>
        <end position="2527"/>
    </location>
</feature>
<dbReference type="SMART" id="SM00220">
    <property type="entry name" value="S_TKc"/>
    <property type="match status" value="1"/>
</dbReference>
<feature type="domain" description="Ig-like" evidence="7">
    <location>
        <begin position="7431"/>
        <end position="7528"/>
    </location>
</feature>
<dbReference type="PANTHER" id="PTHR13817:SF151">
    <property type="entry name" value="TITIN"/>
    <property type="match status" value="1"/>
</dbReference>
<feature type="compositionally biased region" description="Low complexity" evidence="5">
    <location>
        <begin position="5302"/>
        <end position="5312"/>
    </location>
</feature>
<feature type="compositionally biased region" description="Polar residues" evidence="5">
    <location>
        <begin position="7913"/>
        <end position="7935"/>
    </location>
</feature>
<dbReference type="STRING" id="6184.A0A430QQF6"/>
<evidence type="ECO:0000256" key="4">
    <source>
        <dbReference type="ARBA" id="ARBA00023319"/>
    </source>
</evidence>
<dbReference type="CDD" id="cd00096">
    <property type="entry name" value="Ig"/>
    <property type="match status" value="3"/>
</dbReference>
<feature type="domain" description="Ig-like" evidence="7">
    <location>
        <begin position="7797"/>
        <end position="7891"/>
    </location>
</feature>
<dbReference type="EMBL" id="QMKO01001473">
    <property type="protein sequence ID" value="RTG89922.1"/>
    <property type="molecule type" value="Genomic_DNA"/>
</dbReference>
<evidence type="ECO:0000256" key="2">
    <source>
        <dbReference type="ARBA" id="ARBA00022737"/>
    </source>
</evidence>
<feature type="compositionally biased region" description="Basic and acidic residues" evidence="5">
    <location>
        <begin position="1509"/>
        <end position="1520"/>
    </location>
</feature>
<feature type="domain" description="Fibronectin type-III" evidence="8">
    <location>
        <begin position="4049"/>
        <end position="4146"/>
    </location>
</feature>
<dbReference type="InterPro" id="IPR003961">
    <property type="entry name" value="FN3_dom"/>
</dbReference>
<name>A0A430QQF6_SCHBO</name>
<feature type="domain" description="Fibronectin type-III" evidence="8">
    <location>
        <begin position="769"/>
        <end position="884"/>
    </location>
</feature>
<feature type="domain" description="Fibronectin type-III" evidence="8">
    <location>
        <begin position="6675"/>
        <end position="6776"/>
    </location>
</feature>
<dbReference type="GO" id="GO:0004672">
    <property type="term" value="F:protein kinase activity"/>
    <property type="evidence" value="ECO:0007669"/>
    <property type="project" value="InterPro"/>
</dbReference>
<dbReference type="InterPro" id="IPR036116">
    <property type="entry name" value="FN3_sf"/>
</dbReference>
<dbReference type="InterPro" id="IPR013783">
    <property type="entry name" value="Ig-like_fold"/>
</dbReference>
<dbReference type="SMART" id="SM00408">
    <property type="entry name" value="IGc2"/>
    <property type="match status" value="13"/>
</dbReference>
<keyword evidence="10" id="KW-1185">Reference proteome</keyword>
<feature type="domain" description="Fibronectin type-III" evidence="8">
    <location>
        <begin position="364"/>
        <end position="479"/>
    </location>
</feature>
<feature type="domain" description="Fibronectin type-III" evidence="8">
    <location>
        <begin position="4482"/>
        <end position="4578"/>
    </location>
</feature>
<reference evidence="9 10" key="1">
    <citation type="journal article" date="2019" name="PLoS Pathog.">
        <title>Genome sequence of the bovine parasite Schistosoma bovis Tanzania.</title>
        <authorList>
            <person name="Oey H."/>
            <person name="Zakrzewski M."/>
            <person name="Gobert G."/>
            <person name="Gravermann K."/>
            <person name="Stoye J."/>
            <person name="Jones M."/>
            <person name="Mcmanus D."/>
            <person name="Krause L."/>
        </authorList>
    </citation>
    <scope>NUCLEOTIDE SEQUENCE [LARGE SCALE GENOMIC DNA]</scope>
    <source>
        <strain evidence="9 10">TAN1997</strain>
    </source>
</reference>
<feature type="domain" description="Fibronectin type-III" evidence="8">
    <location>
        <begin position="5624"/>
        <end position="5740"/>
    </location>
</feature>
<feature type="region of interest" description="Disordered" evidence="5">
    <location>
        <begin position="4151"/>
        <end position="4180"/>
    </location>
</feature>
<dbReference type="InterPro" id="IPR050964">
    <property type="entry name" value="Striated_Muscle_Regulatory"/>
</dbReference>
<dbReference type="PROSITE" id="PS50835">
    <property type="entry name" value="IG_LIKE"/>
    <property type="match status" value="10"/>
</dbReference>
<feature type="domain" description="Fibronectin type-III" evidence="8">
    <location>
        <begin position="6149"/>
        <end position="6251"/>
    </location>
</feature>
<dbReference type="SMART" id="SM00409">
    <property type="entry name" value="IG"/>
    <property type="match status" value="19"/>
</dbReference>
<feature type="domain" description="Ig-like" evidence="7">
    <location>
        <begin position="1078"/>
        <end position="1155"/>
    </location>
</feature>
<dbReference type="SUPFAM" id="SSF48726">
    <property type="entry name" value="Immunoglobulin"/>
    <property type="match status" value="20"/>
</dbReference>
<dbReference type="PROSITE" id="PS50853">
    <property type="entry name" value="FN3"/>
    <property type="match status" value="32"/>
</dbReference>
<feature type="region of interest" description="Disordered" evidence="5">
    <location>
        <begin position="2737"/>
        <end position="2774"/>
    </location>
</feature>
<dbReference type="GO" id="GO:0005524">
    <property type="term" value="F:ATP binding"/>
    <property type="evidence" value="ECO:0007669"/>
    <property type="project" value="InterPro"/>
</dbReference>
<dbReference type="SMART" id="SM00060">
    <property type="entry name" value="FN3"/>
    <property type="match status" value="40"/>
</dbReference>
<keyword evidence="2" id="KW-0677">Repeat</keyword>
<feature type="domain" description="Fibronectin type-III" evidence="8">
    <location>
        <begin position="1581"/>
        <end position="1693"/>
    </location>
</feature>
<feature type="region of interest" description="Disordered" evidence="5">
    <location>
        <begin position="2904"/>
        <end position="2928"/>
    </location>
</feature>
<feature type="compositionally biased region" description="Basic and acidic residues" evidence="5">
    <location>
        <begin position="2748"/>
        <end position="2774"/>
    </location>
</feature>
<dbReference type="Pfam" id="PF00069">
    <property type="entry name" value="Pkinase"/>
    <property type="match status" value="1"/>
</dbReference>
<evidence type="ECO:0000256" key="5">
    <source>
        <dbReference type="SAM" id="MobiDB-lite"/>
    </source>
</evidence>
<feature type="domain" description="Fibronectin type-III" evidence="8">
    <location>
        <begin position="4379"/>
        <end position="4476"/>
    </location>
</feature>
<dbReference type="Pfam" id="PF00041">
    <property type="entry name" value="fn3"/>
    <property type="match status" value="19"/>
</dbReference>
<comment type="similarity">
    <text evidence="1">Belongs to the protein kinase superfamily. CAMK Ser/Thr protein kinase family.</text>
</comment>
<dbReference type="PRINTS" id="PR00014">
    <property type="entry name" value="FNTYPEIII"/>
</dbReference>
<dbReference type="InterPro" id="IPR036179">
    <property type="entry name" value="Ig-like_dom_sf"/>
</dbReference>
<feature type="domain" description="Fibronectin type-III" evidence="8">
    <location>
        <begin position="3275"/>
        <end position="3374"/>
    </location>
</feature>
<feature type="region of interest" description="Disordered" evidence="5">
    <location>
        <begin position="7903"/>
        <end position="7935"/>
    </location>
</feature>
<feature type="domain" description="Fibronectin type-III" evidence="8">
    <location>
        <begin position="2534"/>
        <end position="2642"/>
    </location>
</feature>
<dbReference type="SUPFAM" id="SSF56112">
    <property type="entry name" value="Protein kinase-like (PK-like)"/>
    <property type="match status" value="1"/>
</dbReference>
<feature type="domain" description="Ig-like" evidence="7">
    <location>
        <begin position="667"/>
        <end position="760"/>
    </location>
</feature>
<evidence type="ECO:0000259" key="8">
    <source>
        <dbReference type="PROSITE" id="PS50853"/>
    </source>
</evidence>
<sequence length="7935" mass="889580">MITVNWSEPETATTTTSTGSSPLYYTVEYRVDEGRVWNKLICGKEVTGMKLDFPPIKENLSAGKSYDFRVIAVNKAGISEPSKPSNSIQLECELSRKPRTMIAWTKDNKPLIIRPDDTHMKFIDQGTIQSIHFTHLIDTDIGDYAIQVENISSKCKLEIKAPPTIRISDQFEDHITLKAGSSKILEIPFISSPKPKIKWTWAPSTDLTQEQTPRFKPDIVAGLTTLPLSRVKREDSGAYKVKISNDLGEIFITIHVIVIDKPSPPRNLTITDATEKSVMFNWDLPVNVNENESLEYVVNYRDATKYSSQPINVCVTKELKTFIDGLKLGSQYIFSVCARNEVGDSAFAESQAFLMKYSFDPPEAPGIPQVTILESGHVSLEWTPPSSDGGSPITEYFIESMDERPVVKGQRRTSTYGSRAQWNSLTSGIIFEPNVQPKASVTGLSPDKQYTFRVCAINKAGKGPFSPPSESCLPLMKPPKVPGKPGPITVEPLNETSINLSWTPGTVNEDFGPADYYIIEACEDDGNDWKEVGKTTKPDDCNLNVNNLDSSTRYQFRVRGLNKEGVGEPSKPSERICLKKELESIHLNEIPQTIEYECHLSKLPQKVQWFYNNKRLDTSNLRKYRYIDDGIIQKLEVLKITLDDVGEYSIKIDKLESKATFEIDLPPKLCLPDDFSDTIILAQGNNRNIEIPFTSCPPATSIVWYWNGSRTLPDPTKRTVPDNDSKSQAVLRLTAVQVSDAGIYEAIITNPYGEAKATITLKVLGVPGAVTSLEAHVESPTEVSVLWKPPEDDGGSPLTGYKVEQRQLAPEPGGVLRSQAKEWKSIANVSSKSKTSNDEEPFVHRITGLTEGATYLFGVSAVNDCGSGPRKEITDGLIMKSPYDIPEIPKQLTAKPINHSTIELEFKLPVTHVEAPLTSVIVEYRPKSVSRWKTQTFEPCSIVQIDKLEANTEYEFRVSCTNLAGKKPPDAPKLDNVTPVNTNSVKVNWFSPTNDGDSPITSYQIEMCDAKNGTEVWKPIDALNIDRTDQSLLSPDEQKSYELIVKNLDNSKSFKFRVIAVNSIGPGKPSRSSQPVTPGIEVNIIRPLNNVCFDEIPKSGTKVELECELSQSNCRVNWLYNGKPIVLGKKYDFCPEGNVYRLIINDITLEDMGVYELNYKKLKTQCKVEAKIPPTLLEDTEESHTRRINVGSNCVFEVPFKAYPKPTIKWLAQNIPITDKTKRYQVNIVAGLTSLSIQRVQKDDTGQLVVIIENEHGKLTWKCELIVIVPPTLLEDTEESHTRRINVGSNCVFEVPFKAYPKPTIKWLAQNIPITDKTKRYQVNIVAGLTSLSIQRVQKDDTGQLVVIIENEHGKLTWKCELIVIDKPKPVENLTVEPSIDRLHMIINWKPPRKDLNNPITHYELEYRNSKNRSWQAFKNGPLDIDDLYKIPNNLTKFEIKITEKETANSLAPNTDYYFRIIVVNEVGKKPPKLKYDKTLETCKTSTGQKHSIPVSVEGEPSPQIDWKFVPDGHPSDERNSLPSDAQTEASGPDQDGVNKIALKFRKISRSCDGTYILTAVNNCGEARAEFHVTVLGLPSAPQNLIATNLSKTSIRLNWSPPTDTGGSQILNYVIEQAVVKSNLATPSSVGYWEPVTRNLPVHEASDGSTGYIYDIINLASEKYMLFRVAAQNKQGIDLPGPPKDLNGTTDKDGQVHLEWKPPQHDGGAKIINYIIEKYGICYFRVSAVNDTGKGSPSNIIDVDVKKGSDKPDQPGQPTVEVIADGAVQLRWSQPLNEGTGGPIKGYEVQICEVGSIKWKPSSSDLCSMNEIRLTGLNPAQDYLFRVIAVNDAGLSLPSEPSRPIRPATDVDFVRQLENQSITELPSDVVFECELSRPGMTLIWSKDGRDLNLSSRCVYSVIGEGDKALCIHRLTLIKVSPDEQGVYSARLVTGKKTEAILTIECPPKILYDGPLELQLLSGKSTVIEVPYTGAPFPDVNWSFNHGPLPIGAKRESPIASVDTVYGLTCLRLRHVTGEITGNYKLLISNELGKATLELIVKVLDVPGPVRQLKATVQNQASGTALLTWQAPKEEGGSPIIGYLVEKREANKRSWTPFGSQVKELSCVVDGLTTNTGYFFRVMAQNISGCSEPTETDIAVVIPCLTKPPSAPGTPEASDIGTDSCRVSWEPPSSDGGARLTFYHLEKRANLKGNWVRACADKLPILTNEVKSTYVTKVTGLVPDNVYEFRVAAENADFMVGEYSNSSHRISTQLPFSVPGKPSRPEIQNITETTIGLAWKAPYDDGGDSVKKYVVQYKTTSSSEWKTVSEMPVDLEFTVAHLQSDEQYEFRVAAINSAGQGPWSDTSEPYGKPIRSQVKYSTSSAWERRANLKINRTKLEDAGVFSCVAENPSGKVETTCRVIVAQKPILNLELDKSASSNVTGILSKSDHLTGRVGGCLALKATCEAFPDCESIVWFINGKQIDSSLDSELLSRVIINDTPTSRISNVPKPQVSILTISNLHLSDAGEYGCSSANEVGTAQSAIKLILNDRPQPPMSIEVTETRGQDWIEVKWERPSSDGGSKLTRYIIERRVIATSTSRDQPTSIHETNWSNVGQAGPYDDHLRIQNCKPGTVYSFRIFAENEIGISDPTEIESPYQMKLYTDLPSPPTHVTAERSSPREAKIQWRPPISDDGDSIQGYMVELRETPDPKDQYTSRWTQASPKLIRSGTTLKVDDLHPDMFVQFRVRARNLVGFSEPSEPSDWIEPIVKKPRESIDESTRKKDDTTKLPKDDKSPLDIVQEIIALKEASRPKKIIDKDLPSPPTHVTAERSSPREAKIQWRPPISDDGDSIQGYMVELRETPDPKDQYTSRWTQASPKLIRSGTTLKVDDLHPDMFVQFRVRARNLVGFSEPSEPSDWIEPIVKKPRESIDESTRKKDDTTKLPKDDKSPLDIVQEIIALKEASRPKKIIDKDAPRIQLINEDTYRLRPGNNLRVGVHLDSVSKANVELLTASGQPLLGNALGRTRIEQFGDDFYVNLRNINLSDAGTYCIKAINTAGESNQLIHLIVLTEPLPPKSPLTAKVIESPKGYSEGATVELTWGPSPLRDGESPELTSPVLGYCIERREGQRRQQFNYPIRLVGSDKLSVKIPDLKPGIEYVFRVSSYNDVGSSEPTYSEPLIIKSPYGVPDAPKGPLVCSDLTDSSLKLTWLPPEDDGGLPVKRYYIEMKDVGNPAGWIPLGTVSADSTSYLVSGLQQGFAYRFRVRVANDEGLSDWLETDKSISFRRPVTKPSQPEGPLRMLPDGDRAVRLTWNAPLDDGGSPIKDFIVELCLDRSGEHWQPIGEVRGLNKRIENLIPDGIYSFRVSARNEDDKVGPPLYSEIYKPGAPMTPPGQPVGPLKATCIGIGQVKLEWKPPIVGGQSGCGVPDEYLIERYEQKKARWAYVTRQSASTGTTVVVSNLQPGSECQFRVRAENRAGSGPFLESDRPITVISPFNPPGPPEGPINISEVQMGASRADCSARISWRPPLDTGGLPLIRYVLQMRYANTPGWHRVTGLQRTISTDEISDKLDTAKIDLATTSLVTGLMQGQRYIFRVAAVNEVGTGAFLESETFEMPEDDSCKPKADWVRIAGKSADSVTVEWLVPHDCRHDHGPNRAHHLAIDGFRVFVRPATTPQPSNISQWQQVAELDHYLNRLVVGNLKPNQFYYFGVAAVNQSGQGEIISTKEPVCPEAITTVPSQPIGPLQVSNITDNSCQLSWLSPASDGGSPILGYRIYKREMYRRSWQEIGRITELSGLTSSRQLQFQVQYLMHGTAYEFRVVAENKNGVPGPPRGPLRVREVPDNIGTLELTWSPPYELGGLPILGYQLEIRQGRSFNWKPYPSSNELVAYGPESKFQPSHIITDIQPNKEYFFRVSAVNKEGVGLPLTADDSYVKSINLAPPKLVMGRRIPPDEAEDQSHEKPILQVSWEWTPLMAYEPQPIGFQVERLDIASRGGKWESIDFIPINDRTQRNYTHQSISPSHDGSYKFRVSTVYNEGASQPVETGVVLASLPTIRRSDSTTPGHYVPPVPSVLLKSDSKLGYELEWEAPEGQGAEDIRGYTLEDWDSRKQKWAPLIEIPVSAPRQLVLAASRTPDKDYKMRIISHGKTGKSIPTEFGLYRSPIESISSRPPSRSWTTLPSTSGLPMSMTSHDKTRPRADIDDDFDLELAMITGVEPGSDEVNEFIRSRRQMVQDMTQRMITPSSLGRRSSLEKGRLDLDRTDSSLYSTGRLTSQLSISSPAGLYISDQLRGEIVGPTSVHLIWPEPSGWLAPDKIAFYDIQKWEPAHSKWVSIAKAPSKVTDYILTGLRSNDESGWWFRVVPSGRDAESIGAPYQMAKPLYPRSQHATVPSSVWGVEISPVFGLHKIDQRTIQVNWMKPSNDGGSDILGYRLLIYDADTGDEQEIIVSPKFLTSKIDSLEAFHVYRITITAFNRIGDSIPVTSTVPLHRETPGLPSLPLPPSDFRAVLTDHFNKEYSSCILSWKPPSLLPSSPIDFYVIEKWSSQSKQWIPFKKVPYDVHEIEITHLLDDVDYGFRIRSQNVAGLSEPLCLNTHIRPNLVKEKDTKALPPPAPGAPLELKQLHTNQSISKLKAVTETANRVMELCWSQPTFLTDDVGPVRGYVVEARRRGQENWALLGRLPSTRDRHWNIVFGPQIGDYNRTPTLPHPRLPSILTDSSGKWDMSLPQTFSKSYPSPSMLPGEPKDYEFRLYSENEFGVSEPIYLRPKLRSPSLISEPHYNRQSALEYYELPTYISPPRGPVRIETRPKSSLYHDRIQSDKDVTPEDLILHWKPPYDTTNISGYEVVYRTPYEMKWQPIGRTDLSDTNLKIPSSLLSDFPQTVHVGVRSVGDYIPGMTERPYSETIEEVLSVPQSVFTSSSYQPKPYKTAKDTFSLRAPSEVRASVFKYTPEKDSPEEVALAWRPPSVKSVGKHGLESLPDSYLILTRELGHSDWKEIQTIPSNITNTHIRASLLPQGRDIYIGVAPVRGIQIGPIMSTLDTIKLSEPTSPGRLSSRSSLPFISAEPLIVLPEGPDAIRVQWKPTEALISKLPQKGISDYRLEMRRPHEMDWKPIRIPKYIDSLDGILPISSPIEYRLDNLKPGERVELRVATRPTHSAPSIPITDTLFYQFIPPYDVPSKPRGPLMIDIIPTCSPIYSRRPSSSLERIESPLSFSTHTTPHLDSKGIQLKWHAPSDTGGLPVTEYVIERRGGPVKSTASEWIPVLSVSGETTSAVIPFPSTLSNFYPYSYRVRAVNRMGASSPLETLRPLDFETSMSDQPSRPSSRVSYRPLPPSAPAGPLRSEFLPFDSGLHLEWQHPQKSSYKLDESLSMPSSYVIEATEASRPDAPWIEVGRVPGTVTSADVRILPTPYRSESTERPYTPSPYHVPPTLLYRIRGENEFGLSAPLVTRVEPPGYSVYESKPGFEHPKLSSGRLETRLLPMSSEFQLPQIELRWPPLAPEYRRKSFPSSADHRPITPLVTPDISYLVQVRKAEDIGWQTLATLPYGQETFIYHPKVEKVPHRPRSSLGSVYRLEDRPIFEAYQFRVAPRSHFGVGRFIESDVVSWSPSHLQAGDYRTVSLPGPISMELMVPSVPQPIIPSPERFHLVDVSTESAGERMQNRLGSVTLSWHPPAGMSSTLRSTADFVVESWRPDKQEWWPIARRPAAISAESVPGRYEITVDRLPLGQTYHFRVLTETKDGRSEPVILPQPVFMPQVDKEKKAKPAPPSHLRVSLLTGSTKGALLTWLPPSTVTFSGRRSSLSLRCPPTGYILEYCTLPSTGNEPTTWKRLAVLDAWETSYQTTDLQHETRYLFRIMSRGQITDSPRSVTPSRLGKISRTTIDSSVLSEPIHSEIFEMPRKTITVPKLTGDLTVKSTTSLSSLSPSVSLHWQPIDEPLTGYIVDLYDLKEPTGWRTITRIDTTEIRHPFHGVTVTGLLPDHSYRFRVIPYKDDLFGRPLETLKAYTVPKAVGHEDTDYESLIIPPPRGPLYVEPVGGGVYRLRWQPVQLRGLTDIMHRRKLDEEIEYIIEQQTPNRRFWFEVGRTRLTDYVLPINSATVRFRIRSSLADISSSIDKHTNYSLSYDGLLSEWIHTSDDSLQYENIPRIGSPKRRLSSDEVFDIGRIVPDGLRVLHVGPTSALLGWNSLRIDEDTLHPYYLILERRIINKYKPSIWEPVARIRTSDTSYEVHGLSSGTTYDFRLVGIEESTKTRSTKHCQLSKPFTTLGQIDSLEDDMKIFWIDQPRSFNAISKIDGTQEGIMLTWKSPEMPNRLDEKLLYRIEVRGFNFSGEPITNWTKVISELKTTQYFISYNKLDNLFSQSSNYQSSSISSITRRRHIRSIDFDQQQWQFRVFAELDNKQSLPAVTITPITLIPQAKRSPLRFINLRDDRIIYAVRGQKLVLSVEVEGEPKPNVFWYLNHIQIDEKILPGCRVAQIGVGIYELTIEQVQPSHAGFLECRVWNIYESISETWELIVSVNILKVVEPERKLSDNWPDNYITDMLLNEKVNREEKRTQGCNSKSNNFNQIIFLYSAVPRFCRLGWAAQPHEYELRHGDSWYLRVPLEGLDYIQDRDWITKVWFERLSHLTPGLSVEPLENRVRINLSSGCRWVEVVVDKLNLADSGLYRLWIQNQAGRDYIDLRLRIADKPCATLQKPRVKPHGPGTLLIEWTSPLITDRLESLVKFTGYRVEYRRDEPGEDWFLLGTTSADQTYFIARSQLRRGVNYRFRVRLENWHGLGPASDASEPAQLPVHRLTEVLDLNDMEFRHYTDGSFDSRYDIIEELARTRNSGLYRLAERSTGRYWLGTIIDTSPSALTKRPVSALGKRDISYPELPSRPVSVLETERPVRRRASYDISKYTTRHDITDWEQEKAERELKLLSRIQQENFAHLHEAYTEAKRTICVMEDVTSGDTLWHQLGRRITVTEHKAADILRQLLDLTAQIHKSGGVHLGLQPENIFFTDQSRQRIALADLGQTHASNVDKPVRLSFRSMVYIPPELTNAMPISKSARVGQSADMWSLGLLLYQMTTGDTEGPPEPEKLEKMHYSPKMVDFTKRLLHTDPKQRMTVHQALEHPWITSMTSKKYDTIEREEKEDHFKSVTSSRQYSSNLSKNYESQIQDEILEDDIAERINKRAYTRLLRWLDASYVNDTDDIDTNDTSTIRKLSRVGSIHDSYHRYYYDYQTSSSKESEEIVVHARITPRGQAPEILTPMGSVSAPEGSTTMLRCAVYLPKIKKSSHLTDQLSDLQIRWSLNGRELNIGCPLPSLKTPTTQHYVCTYDTETGDIKLHINDVTVYDAGTYEVTIIGRYGQVSDSANLKVYVCGIPVPRCTWLHNGVPLTASSRRRFYQEDMNGTSSSSELMLKLEISEITTADAGLYSLVATNKYGSQTCSAVIEVFASLEDGSEAPHFLKELTSITVVEGSAARFETCARGQPAPTVRWLKDGKPLLTDGIRLCVSQTSTERSGTNTSSHTLLVKDAIPRDSGTYTCIATSSSGTAITEAALHVRGLFGRGGHIGSDAVNSGGIRHRHPEFTRRLRNQQVDFGSTIRLAASVLAQPSATVVWQKDGIEILTDPSDDPRITAKNHSGHLELRIENVCKDDLGQYTVIAYNSAGEARCSCILQGTTKMEIQVPKFTKELRDYTILEGANLCLETIAIGEPIPEFKWEKDGFEILPDEYGPPRITPGTSGSGLAYLRIHNVRSSDAGLYRCIAYNRFGRERTTCIVHVESTKQKGVHRSDMRNESFTSKKDTDSSLALLSENGIKASPRDHSDSPKLTGYINVLRPLPKTIEVEEGSPIELTCRVDTNLHYIPTWSKSGRTLTYDGRRRITRSKDGELTLAIDQVMSNDEGSYTLTLEASDANAPKNLEPIVLSARVQIKSKQRPRYDTVSRGSSRANSRATSVSNGRTSKEP</sequence>
<keyword evidence="3" id="KW-1015">Disulfide bond</keyword>
<dbReference type="CDD" id="cd00063">
    <property type="entry name" value="FN3"/>
    <property type="match status" value="35"/>
</dbReference>
<dbReference type="FunFam" id="2.60.40.10:FF:000056">
    <property type="entry name" value="twitchin isoform X4"/>
    <property type="match status" value="1"/>
</dbReference>
<dbReference type="PANTHER" id="PTHR13817">
    <property type="entry name" value="TITIN"/>
    <property type="match status" value="1"/>
</dbReference>
<feature type="domain" description="Fibronectin type-III" evidence="8">
    <location>
        <begin position="3481"/>
        <end position="3599"/>
    </location>
</feature>
<feature type="domain" description="Ig-like" evidence="7">
    <location>
        <begin position="7229"/>
        <end position="7342"/>
    </location>
</feature>
<feature type="domain" description="Fibronectin type-III" evidence="8">
    <location>
        <begin position="5192"/>
        <end position="5299"/>
    </location>
</feature>
<dbReference type="Proteomes" id="UP000290809">
    <property type="component" value="Unassembled WGS sequence"/>
</dbReference>
<feature type="domain" description="Fibronectin type-III" evidence="8">
    <location>
        <begin position="968"/>
        <end position="1080"/>
    </location>
</feature>
<feature type="region of interest" description="Disordered" evidence="5">
    <location>
        <begin position="2647"/>
        <end position="2676"/>
    </location>
</feature>
<feature type="domain" description="Fibronectin type-III" evidence="8">
    <location>
        <begin position="2260"/>
        <end position="2353"/>
    </location>
</feature>
<evidence type="ECO:0000259" key="6">
    <source>
        <dbReference type="PROSITE" id="PS50011"/>
    </source>
</evidence>
<feature type="domain" description="Protein kinase" evidence="6">
    <location>
        <begin position="6801"/>
        <end position="7100"/>
    </location>
</feature>
<feature type="domain" description="Ig-like" evidence="7">
    <location>
        <begin position="7554"/>
        <end position="7642"/>
    </location>
</feature>
<feature type="domain" description="Ig-like" evidence="7">
    <location>
        <begin position="7656"/>
        <end position="7751"/>
    </location>
</feature>
<feature type="domain" description="Fibronectin type-III" evidence="8">
    <location>
        <begin position="2803"/>
        <end position="2907"/>
    </location>
</feature>
<feature type="domain" description="Ig-like" evidence="7">
    <location>
        <begin position="6387"/>
        <end position="6500"/>
    </location>
</feature>
<feature type="domain" description="Ig-like" evidence="7">
    <location>
        <begin position="1841"/>
        <end position="1942"/>
    </location>
</feature>
<feature type="domain" description="Fibronectin type-III" evidence="8">
    <location>
        <begin position="1"/>
        <end position="93"/>
    </location>
</feature>
<dbReference type="InterPro" id="IPR000719">
    <property type="entry name" value="Prot_kinase_dom"/>
</dbReference>
<evidence type="ECO:0000256" key="3">
    <source>
        <dbReference type="ARBA" id="ARBA00023157"/>
    </source>
</evidence>
<feature type="domain" description="Fibronectin type-III" evidence="8">
    <location>
        <begin position="5750"/>
        <end position="5863"/>
    </location>
</feature>
<feature type="compositionally biased region" description="Basic and acidic residues" evidence="5">
    <location>
        <begin position="2808"/>
        <end position="2819"/>
    </location>
</feature>
<dbReference type="PROSITE" id="PS50011">
    <property type="entry name" value="PROTEIN_KINASE_DOM"/>
    <property type="match status" value="1"/>
</dbReference>
<evidence type="ECO:0000259" key="7">
    <source>
        <dbReference type="PROSITE" id="PS50835"/>
    </source>
</evidence>
<proteinExistence type="inferred from homology"/>
<feature type="domain" description="Fibronectin type-III" evidence="8">
    <location>
        <begin position="2150"/>
        <end position="2254"/>
    </location>
</feature>
<dbReference type="Gene3D" id="1.10.510.10">
    <property type="entry name" value="Transferase(Phosphotransferase) domain 1"/>
    <property type="match status" value="1"/>
</dbReference>
<dbReference type="InterPro" id="IPR007110">
    <property type="entry name" value="Ig-like_dom"/>
</dbReference>
<feature type="region of interest" description="Disordered" evidence="5">
    <location>
        <begin position="2795"/>
        <end position="2831"/>
    </location>
</feature>
<feature type="region of interest" description="Disordered" evidence="5">
    <location>
        <begin position="5292"/>
        <end position="5322"/>
    </location>
</feature>
<feature type="domain" description="Fibronectin type-III" evidence="8">
    <location>
        <begin position="264"/>
        <end position="358"/>
    </location>
</feature>
<feature type="compositionally biased region" description="Polar residues" evidence="5">
    <location>
        <begin position="1521"/>
        <end position="1530"/>
    </location>
</feature>
<dbReference type="Pfam" id="PF07679">
    <property type="entry name" value="I-set"/>
    <property type="match status" value="12"/>
</dbReference>
<feature type="domain" description="Fibronectin type-III" evidence="8">
    <location>
        <begin position="3056"/>
        <end position="3165"/>
    </location>
</feature>
<feature type="compositionally biased region" description="Basic and acidic residues" evidence="5">
    <location>
        <begin position="2653"/>
        <end position="2664"/>
    </location>
</feature>
<feature type="domain" description="Fibronectin type-III" evidence="8">
    <location>
        <begin position="5045"/>
        <end position="5157"/>
    </location>
</feature>
<feature type="domain" description="Fibronectin type-III" evidence="8">
    <location>
        <begin position="3722"/>
        <end position="3825"/>
    </location>
</feature>